<dbReference type="SUPFAM" id="SSF53098">
    <property type="entry name" value="Ribonuclease H-like"/>
    <property type="match status" value="1"/>
</dbReference>
<dbReference type="FunFam" id="1.10.10.650:FF:000001">
    <property type="entry name" value="S1 RNA-binding domain 1"/>
    <property type="match status" value="1"/>
</dbReference>
<sequence>MEPAVAKLKKRKLVEYNEDDDNETHKKKPKTVKEKVVKLAKPKSTSSGKRTNEVKKVAKTKTTKVSEEEIHVYDDCESVPNIWNETDMLAQVEKIPHKLAENLINLLTEGCTLPFIARYRKTAVDNLMPDRLQELYECYENIAQLKKKVKTVIATLRKSKKLTPDIERGILNARNLSELDLIYGPLKSHSLSLAERARNLGLEQNAVQALNGGYINLQMLCDSNNDELATVEKVESHVTHIVADIIYKDTRVLEQMRSLKEETRFTIQSSRTKSSTKDKEDDKKKIDNKSDPENYKLYFDWKCPSHFVKPHQTLALNRGEDEKILSVKVVVPDWFYNQLEKFCLSLWKSSFWVRKGLGDAYNRLIKPWLSRHVRSDLTAAAQKEAVKTFTTNLEKYLLTEPIKNRTIMGLDPGFRAGCKVGIINSNGEKLEACTIHPDLRLNKQYDPAAQQLKALIKEHSVELIGLGNGTACRETELWLKKNNICEGIPIIMVPEQGASIYSISKEAQKEHPNMDPNLISALSIARRVLDPLGELIKVEPKNLGVGMYQHDIPAKMLESALDCAVEKVVSLVGVDINTASQAMLRRISGLNDGRAKKIIQYRQEHSGFETRAEILKVPGIGKVTFQQCAGFLTVLGSPEPLDTTIIHPESYKIAKLFAKKISVNIKNLTTPHFAQSIESKLATIDLVETSQELDTDVGTLELIINAFKQKKYDDNVISFCKPVYSVAVQNIDQLKDGMALTGVVRNVVPFGCFVDCGVGDNGLIHRSNLGGHQTPKLGDRVAVTVIGDPKPKKIQLRLDNILD</sequence>
<dbReference type="RefSeq" id="XP_026724575.1">
    <property type="nucleotide sequence ID" value="XM_026868774.1"/>
</dbReference>
<dbReference type="FunFam" id="3.30.420.140:FF:000001">
    <property type="entry name" value="RNA-binding transcriptional accessory protein"/>
    <property type="match status" value="1"/>
</dbReference>
<dbReference type="GO" id="GO:0003735">
    <property type="term" value="F:structural constituent of ribosome"/>
    <property type="evidence" value="ECO:0007669"/>
    <property type="project" value="TreeGrafter"/>
</dbReference>
<evidence type="ECO:0000313" key="3">
    <source>
        <dbReference type="Proteomes" id="UP000322000"/>
    </source>
</evidence>
<dbReference type="Gene3D" id="3.30.420.140">
    <property type="entry name" value="YqgF/RNase H-like domain"/>
    <property type="match status" value="1"/>
</dbReference>
<dbReference type="InterPro" id="IPR012337">
    <property type="entry name" value="RNaseH-like_sf"/>
</dbReference>
<keyword evidence="3" id="KW-1185">Reference proteome</keyword>
<dbReference type="InterPro" id="IPR003029">
    <property type="entry name" value="S1_domain"/>
</dbReference>
<organism evidence="3 4">
    <name type="scientific">Trichoplusia ni</name>
    <name type="common">Cabbage looper</name>
    <dbReference type="NCBI Taxonomy" id="7111"/>
    <lineage>
        <taxon>Eukaryota</taxon>
        <taxon>Metazoa</taxon>
        <taxon>Ecdysozoa</taxon>
        <taxon>Arthropoda</taxon>
        <taxon>Hexapoda</taxon>
        <taxon>Insecta</taxon>
        <taxon>Pterygota</taxon>
        <taxon>Neoptera</taxon>
        <taxon>Endopterygota</taxon>
        <taxon>Lepidoptera</taxon>
        <taxon>Glossata</taxon>
        <taxon>Ditrysia</taxon>
        <taxon>Noctuoidea</taxon>
        <taxon>Noctuidae</taxon>
        <taxon>Plusiinae</taxon>
        <taxon>Trichoplusia</taxon>
    </lineage>
</organism>
<dbReference type="Gene3D" id="1.10.3500.10">
    <property type="entry name" value="Tex N-terminal region-like"/>
    <property type="match status" value="1"/>
</dbReference>
<feature type="domain" description="S1 motif" evidence="2">
    <location>
        <begin position="737"/>
        <end position="799"/>
    </location>
</feature>
<dbReference type="InterPro" id="IPR023323">
    <property type="entry name" value="Tex-like_dom_sf"/>
</dbReference>
<dbReference type="GO" id="GO:0003729">
    <property type="term" value="F:mRNA binding"/>
    <property type="evidence" value="ECO:0007669"/>
    <property type="project" value="TreeGrafter"/>
</dbReference>
<dbReference type="AlphaFoldDB" id="A0A7E5V8H5"/>
<gene>
    <name evidence="4" type="primary">LOC113491681</name>
</gene>
<feature type="compositionally biased region" description="Basic and acidic residues" evidence="1">
    <location>
        <begin position="275"/>
        <end position="288"/>
    </location>
</feature>
<dbReference type="GO" id="GO:0006412">
    <property type="term" value="P:translation"/>
    <property type="evidence" value="ECO:0007669"/>
    <property type="project" value="TreeGrafter"/>
</dbReference>
<dbReference type="Gene3D" id="1.10.10.650">
    <property type="entry name" value="RuvA domain 2-like"/>
    <property type="match status" value="1"/>
</dbReference>
<dbReference type="GeneID" id="113491681"/>
<dbReference type="SUPFAM" id="SSF158832">
    <property type="entry name" value="Tex N-terminal region-like"/>
    <property type="match status" value="1"/>
</dbReference>
<dbReference type="InParanoid" id="A0A7E5V8H5"/>
<dbReference type="Proteomes" id="UP000322000">
    <property type="component" value="Chromosome 3"/>
</dbReference>
<dbReference type="Pfam" id="PF16921">
    <property type="entry name" value="Tex_YqgF"/>
    <property type="match status" value="1"/>
</dbReference>
<accession>A0A7E5V8H5</accession>
<dbReference type="SUPFAM" id="SSF50249">
    <property type="entry name" value="Nucleic acid-binding proteins"/>
    <property type="match status" value="1"/>
</dbReference>
<proteinExistence type="predicted"/>
<dbReference type="InterPro" id="IPR023319">
    <property type="entry name" value="Tex-like_HTH_dom_sf"/>
</dbReference>
<dbReference type="SMART" id="SM00732">
    <property type="entry name" value="YqgFc"/>
    <property type="match status" value="1"/>
</dbReference>
<dbReference type="InterPro" id="IPR010994">
    <property type="entry name" value="RuvA_2-like"/>
</dbReference>
<dbReference type="InterPro" id="IPR037027">
    <property type="entry name" value="YqgF/RNaseH-like_dom_sf"/>
</dbReference>
<dbReference type="InterPro" id="IPR012340">
    <property type="entry name" value="NA-bd_OB-fold"/>
</dbReference>
<evidence type="ECO:0000259" key="2">
    <source>
        <dbReference type="PROSITE" id="PS50126"/>
    </source>
</evidence>
<dbReference type="InterPro" id="IPR018974">
    <property type="entry name" value="Tex-like_N"/>
</dbReference>
<evidence type="ECO:0000313" key="4">
    <source>
        <dbReference type="RefSeq" id="XP_026724575.1"/>
    </source>
</evidence>
<dbReference type="SUPFAM" id="SSF47781">
    <property type="entry name" value="RuvA domain 2-like"/>
    <property type="match status" value="2"/>
</dbReference>
<evidence type="ECO:0000256" key="1">
    <source>
        <dbReference type="SAM" id="MobiDB-lite"/>
    </source>
</evidence>
<dbReference type="InterPro" id="IPR041692">
    <property type="entry name" value="HHH_9"/>
</dbReference>
<dbReference type="Gene3D" id="2.40.50.140">
    <property type="entry name" value="Nucleic acid-binding proteins"/>
    <property type="match status" value="1"/>
</dbReference>
<reference evidence="4" key="1">
    <citation type="submission" date="2025-08" db="UniProtKB">
        <authorList>
            <consortium name="RefSeq"/>
        </authorList>
    </citation>
    <scope>IDENTIFICATION</scope>
</reference>
<dbReference type="PANTHER" id="PTHR10724:SF10">
    <property type="entry name" value="S1 RNA-BINDING DOMAIN-CONTAINING PROTEIN 1"/>
    <property type="match status" value="1"/>
</dbReference>
<feature type="region of interest" description="Disordered" evidence="1">
    <location>
        <begin position="1"/>
        <end position="60"/>
    </location>
</feature>
<name>A0A7E5V8H5_TRINI</name>
<dbReference type="PANTHER" id="PTHR10724">
    <property type="entry name" value="30S RIBOSOMAL PROTEIN S1"/>
    <property type="match status" value="1"/>
</dbReference>
<dbReference type="FunCoup" id="A0A7E5V8H5">
    <property type="interactions" value="327"/>
</dbReference>
<dbReference type="Pfam" id="PF00575">
    <property type="entry name" value="S1"/>
    <property type="match status" value="1"/>
</dbReference>
<dbReference type="InterPro" id="IPR006641">
    <property type="entry name" value="YqgF/RNaseH-like_dom"/>
</dbReference>
<feature type="region of interest" description="Disordered" evidence="1">
    <location>
        <begin position="267"/>
        <end position="288"/>
    </location>
</feature>
<dbReference type="Gene3D" id="1.10.150.310">
    <property type="entry name" value="Tex RuvX-like domain-like"/>
    <property type="match status" value="1"/>
</dbReference>
<dbReference type="InterPro" id="IPR032639">
    <property type="entry name" value="Tex_YqgF"/>
</dbReference>
<dbReference type="Pfam" id="PF22706">
    <property type="entry name" value="Tex_central_region"/>
    <property type="match status" value="1"/>
</dbReference>
<dbReference type="KEGG" id="tnl:113491681"/>
<dbReference type="OrthoDB" id="995477at2759"/>
<dbReference type="PROSITE" id="PS50126">
    <property type="entry name" value="S1"/>
    <property type="match status" value="1"/>
</dbReference>
<dbReference type="InterPro" id="IPR050437">
    <property type="entry name" value="Ribos_protein_bS1-like"/>
</dbReference>
<dbReference type="GO" id="GO:0006139">
    <property type="term" value="P:nucleobase-containing compound metabolic process"/>
    <property type="evidence" value="ECO:0007669"/>
    <property type="project" value="InterPro"/>
</dbReference>
<dbReference type="Pfam" id="PF12836">
    <property type="entry name" value="HHH_3"/>
    <property type="match status" value="1"/>
</dbReference>
<dbReference type="Pfam" id="PF17674">
    <property type="entry name" value="HHH_9"/>
    <property type="match status" value="1"/>
</dbReference>
<protein>
    <submittedName>
        <fullName evidence="4">S1 RNA-binding domain-containing protein 1</fullName>
    </submittedName>
</protein>
<dbReference type="Pfam" id="PF09371">
    <property type="entry name" value="Tex_N"/>
    <property type="match status" value="1"/>
</dbReference>
<dbReference type="InterPro" id="IPR055179">
    <property type="entry name" value="Tex-like_central_region"/>
</dbReference>
<dbReference type="SMART" id="SM00316">
    <property type="entry name" value="S1"/>
    <property type="match status" value="1"/>
</dbReference>